<comment type="caution">
    <text evidence="1">The sequence shown here is derived from an EMBL/GenBank/DDBJ whole genome shotgun (WGS) entry which is preliminary data.</text>
</comment>
<sequence length="154" mass="16197">MNTPTVMLVTAASKVAADAIGAALGYGPESFNVRLTTDPAANGYDADVLGPFPGVVTHYGAMFSVLEKPDADEWLSISNGFLPATLPGGREWGEGGVISYADALAAVTPAGKLQVWEGSDSVDAYSTFWGIVAGWRDPSDSEKRLYNYPMAIFG</sequence>
<dbReference type="EMBL" id="JAUSUH010000012">
    <property type="protein sequence ID" value="MDQ0349726.1"/>
    <property type="molecule type" value="Genomic_DNA"/>
</dbReference>
<reference evidence="1 2" key="1">
    <citation type="submission" date="2023-07" db="EMBL/GenBank/DDBJ databases">
        <title>Genomic Encyclopedia of Type Strains, Phase IV (KMG-IV): sequencing the most valuable type-strain genomes for metagenomic binning, comparative biology and taxonomic classification.</title>
        <authorList>
            <person name="Goeker M."/>
        </authorList>
    </citation>
    <scope>NUCLEOTIDE SEQUENCE [LARGE SCALE GENOMIC DNA]</scope>
    <source>
        <strain evidence="1 2">DSM 1277</strain>
    </source>
</reference>
<dbReference type="RefSeq" id="WP_307063658.1">
    <property type="nucleotide sequence ID" value="NZ_JAUSUH010000012.1"/>
</dbReference>
<dbReference type="Proteomes" id="UP001238467">
    <property type="component" value="Unassembled WGS sequence"/>
</dbReference>
<accession>A0ABU0DMR2</accession>
<evidence type="ECO:0000313" key="1">
    <source>
        <dbReference type="EMBL" id="MDQ0349726.1"/>
    </source>
</evidence>
<proteinExistence type="predicted"/>
<evidence type="ECO:0000313" key="2">
    <source>
        <dbReference type="Proteomes" id="UP001238467"/>
    </source>
</evidence>
<name>A0ABU0DMR2_9HYPH</name>
<organism evidence="1 2">
    <name type="scientific">Ancylobacter vacuolatus</name>
    <dbReference type="NCBI Taxonomy" id="223389"/>
    <lineage>
        <taxon>Bacteria</taxon>
        <taxon>Pseudomonadati</taxon>
        <taxon>Pseudomonadota</taxon>
        <taxon>Alphaproteobacteria</taxon>
        <taxon>Hyphomicrobiales</taxon>
        <taxon>Xanthobacteraceae</taxon>
        <taxon>Ancylobacter</taxon>
    </lineage>
</organism>
<gene>
    <name evidence="1" type="ORF">J2S76_004177</name>
</gene>
<keyword evidence="2" id="KW-1185">Reference proteome</keyword>
<protein>
    <submittedName>
        <fullName evidence="1">Uncharacterized protein</fullName>
    </submittedName>
</protein>